<dbReference type="Proteomes" id="UP001165960">
    <property type="component" value="Unassembled WGS sequence"/>
</dbReference>
<evidence type="ECO:0000313" key="1">
    <source>
        <dbReference type="EMBL" id="KAJ9082235.1"/>
    </source>
</evidence>
<reference evidence="1" key="1">
    <citation type="submission" date="2022-04" db="EMBL/GenBank/DDBJ databases">
        <title>Genome of the entomopathogenic fungus Entomophthora muscae.</title>
        <authorList>
            <person name="Elya C."/>
            <person name="Lovett B.R."/>
            <person name="Lee E."/>
            <person name="Macias A.M."/>
            <person name="Hajek A.E."/>
            <person name="De Bivort B.L."/>
            <person name="Kasson M.T."/>
            <person name="De Fine Licht H.H."/>
            <person name="Stajich J.E."/>
        </authorList>
    </citation>
    <scope>NUCLEOTIDE SEQUENCE</scope>
    <source>
        <strain evidence="1">Berkeley</strain>
    </source>
</reference>
<sequence length="501" mass="56553">MSEKKNVRLCPRSGLIPCIRRWFRMYPEFNLIRLTDPTSYPLEVRRLLAIEPKAFCLLIVNSDNLNLDHLKKTIAKTMILSPEDLAKEAPVAQQKKVMQAWPIEGSSFRFGSWLSQSLTAAQFLDQVLQHLNSILMEPSKVLKCHELARTIKSVIYERFDGELEVFVTGSLKTGLLTKSSDLDLNVPLPSDKPSFNEVEAYIKIIANSIKNLGMKKMIILHRKGIRVPLIKFDDPTTGVSVDISLGKSTTIFKTKLLAAYAQLNPTVRDLLLFVKSWATARGINQATEGTINTYCHSTLLLAYLVMVNAIPNLQRVCTRHPIFTPFAKSPFTDPIKCALCNQVLPYKEYFGFDVYYCDTQITLSCSLDFTQLLVGFMDFMGNSFKSETDAISLRLGALVLREDIGHPLLPAESALNRSSRAYKDSLRGIKLLVVEDPIDSSVNVAASGRPWCMDLLNWEFRRCAYLVKLRQPIGVILAPFKQPPPHAYITEGIFKRHTTYL</sequence>
<proteinExistence type="predicted"/>
<accession>A0ACC2U5W9</accession>
<organism evidence="1 2">
    <name type="scientific">Entomophthora muscae</name>
    <dbReference type="NCBI Taxonomy" id="34485"/>
    <lineage>
        <taxon>Eukaryota</taxon>
        <taxon>Fungi</taxon>
        <taxon>Fungi incertae sedis</taxon>
        <taxon>Zoopagomycota</taxon>
        <taxon>Entomophthoromycotina</taxon>
        <taxon>Entomophthoromycetes</taxon>
        <taxon>Entomophthorales</taxon>
        <taxon>Entomophthoraceae</taxon>
        <taxon>Entomophthora</taxon>
    </lineage>
</organism>
<dbReference type="EMBL" id="QTSX02001438">
    <property type="protein sequence ID" value="KAJ9082235.1"/>
    <property type="molecule type" value="Genomic_DNA"/>
</dbReference>
<comment type="caution">
    <text evidence="1">The sequence shown here is derived from an EMBL/GenBank/DDBJ whole genome shotgun (WGS) entry which is preliminary data.</text>
</comment>
<gene>
    <name evidence="1" type="ORF">DSO57_1006341</name>
</gene>
<keyword evidence="2" id="KW-1185">Reference proteome</keyword>
<evidence type="ECO:0000313" key="2">
    <source>
        <dbReference type="Proteomes" id="UP001165960"/>
    </source>
</evidence>
<protein>
    <submittedName>
        <fullName evidence="1">Uncharacterized protein</fullName>
    </submittedName>
</protein>
<name>A0ACC2U5W9_9FUNG</name>